<evidence type="ECO:0000256" key="21">
    <source>
        <dbReference type="ARBA" id="ARBA00023157"/>
    </source>
</evidence>
<evidence type="ECO:0000256" key="26">
    <source>
        <dbReference type="ARBA" id="ARBA00023286"/>
    </source>
</evidence>
<dbReference type="FunFam" id="3.60.20.10:FF:000031">
    <property type="entry name" value="Proteasome subunit alpha type"/>
    <property type="match status" value="1"/>
</dbReference>
<dbReference type="PANTHER" id="PTHR18945">
    <property type="entry name" value="NEUROTRANSMITTER GATED ION CHANNEL"/>
    <property type="match status" value="1"/>
</dbReference>
<keyword evidence="11 31" id="KW-0812">Transmembrane</keyword>
<keyword evidence="20 31" id="KW-0472">Membrane</keyword>
<dbReference type="PROSITE" id="PS00236">
    <property type="entry name" value="NEUROTR_ION_CHANNEL"/>
    <property type="match status" value="1"/>
</dbReference>
<comment type="subcellular location">
    <subcellularLocation>
        <location evidence="3">Endoplasmic reticulum membrane</location>
        <topology evidence="3">Single-pass type IV membrane protein</topology>
    </subcellularLocation>
    <subcellularLocation>
        <location evidence="2">Nucleus</location>
    </subcellularLocation>
    <subcellularLocation>
        <location evidence="29">Postsynaptic cell membrane</location>
        <topology evidence="29">Multi-pass membrane protein</topology>
    </subcellularLocation>
</comment>
<keyword evidence="27 31" id="KW-0407">Ion channel</keyword>
<dbReference type="InterPro" id="IPR001353">
    <property type="entry name" value="Proteasome_sua/b"/>
</dbReference>
<feature type="coiled-coil region" evidence="32">
    <location>
        <begin position="223"/>
        <end position="250"/>
    </location>
</feature>
<evidence type="ECO:0000256" key="7">
    <source>
        <dbReference type="ARBA" id="ARBA00021341"/>
    </source>
</evidence>
<feature type="coiled-coil region" evidence="32">
    <location>
        <begin position="283"/>
        <end position="321"/>
    </location>
</feature>
<keyword evidence="15" id="KW-0653">Protein transport</keyword>
<keyword evidence="23" id="KW-0325">Glycoprotein</keyword>
<comment type="similarity">
    <text evidence="4">Belongs to the USE1 family.</text>
</comment>
<dbReference type="Pfam" id="PF10584">
    <property type="entry name" value="Proteasome_A_N"/>
    <property type="match status" value="1"/>
</dbReference>
<evidence type="ECO:0000256" key="24">
    <source>
        <dbReference type="ARBA" id="ARBA00023242"/>
    </source>
</evidence>
<dbReference type="InterPro" id="IPR018000">
    <property type="entry name" value="Neurotransmitter_ion_chnl_CS"/>
</dbReference>
<evidence type="ECO:0000256" key="22">
    <source>
        <dbReference type="ARBA" id="ARBA00023170"/>
    </source>
</evidence>
<dbReference type="InterPro" id="IPR006029">
    <property type="entry name" value="Neurotrans-gated_channel_TM"/>
</dbReference>
<dbReference type="GO" id="GO:0015031">
    <property type="term" value="P:protein transport"/>
    <property type="evidence" value="ECO:0007669"/>
    <property type="project" value="UniProtKB-KW"/>
</dbReference>
<dbReference type="AlphaFoldDB" id="A0A2A2L740"/>
<dbReference type="GO" id="GO:0019773">
    <property type="term" value="C:proteasome core complex, alpha-subunit complex"/>
    <property type="evidence" value="ECO:0007669"/>
    <property type="project" value="UniProtKB-UniRule"/>
</dbReference>
<dbReference type="GO" id="GO:0005789">
    <property type="term" value="C:endoplasmic reticulum membrane"/>
    <property type="evidence" value="ECO:0007669"/>
    <property type="project" value="UniProtKB-SubCell"/>
</dbReference>
<dbReference type="InterPro" id="IPR006202">
    <property type="entry name" value="Neur_chan_lig-bd"/>
</dbReference>
<evidence type="ECO:0000256" key="10">
    <source>
        <dbReference type="ARBA" id="ARBA00022490"/>
    </source>
</evidence>
<keyword evidence="8 31" id="KW-0813">Transport</keyword>
<keyword evidence="10" id="KW-0963">Cytoplasm</keyword>
<dbReference type="GO" id="GO:0004888">
    <property type="term" value="F:transmembrane signaling receptor activity"/>
    <property type="evidence" value="ECO:0007669"/>
    <property type="project" value="InterPro"/>
</dbReference>
<dbReference type="InterPro" id="IPR006201">
    <property type="entry name" value="Neur_channel"/>
</dbReference>
<dbReference type="InterPro" id="IPR000426">
    <property type="entry name" value="Proteasome_asu_N"/>
</dbReference>
<feature type="transmembrane region" description="Helical" evidence="31">
    <location>
        <begin position="822"/>
        <end position="841"/>
    </location>
</feature>
<comment type="similarity">
    <text evidence="30">Belongs to the peptidase T1A family.</text>
</comment>
<dbReference type="InterPro" id="IPR019150">
    <property type="entry name" value="Vesicle_transport_protein_Use1"/>
</dbReference>
<evidence type="ECO:0000256" key="2">
    <source>
        <dbReference type="ARBA" id="ARBA00004123"/>
    </source>
</evidence>
<dbReference type="InterPro" id="IPR036719">
    <property type="entry name" value="Neuro-gated_channel_TM_sf"/>
</dbReference>
<keyword evidence="9" id="KW-1003">Cell membrane</keyword>
<dbReference type="EMBL" id="LIAE01007081">
    <property type="protein sequence ID" value="PAV82081.1"/>
    <property type="molecule type" value="Genomic_DNA"/>
</dbReference>
<dbReference type="PROSITE" id="PS00388">
    <property type="entry name" value="PROTEASOME_ALPHA_1"/>
    <property type="match status" value="1"/>
</dbReference>
<dbReference type="InterPro" id="IPR023332">
    <property type="entry name" value="Proteasome_alpha-type"/>
</dbReference>
<dbReference type="Gene3D" id="1.20.58.390">
    <property type="entry name" value="Neurotransmitter-gated ion-channel transmembrane domain"/>
    <property type="match status" value="1"/>
</dbReference>
<evidence type="ECO:0000256" key="9">
    <source>
        <dbReference type="ARBA" id="ARBA00022475"/>
    </source>
</evidence>
<feature type="transmembrane region" description="Helical" evidence="31">
    <location>
        <begin position="469"/>
        <end position="491"/>
    </location>
</feature>
<dbReference type="CDD" id="cd15860">
    <property type="entry name" value="SNARE_USE1"/>
    <property type="match status" value="1"/>
</dbReference>
<dbReference type="CDD" id="cd18997">
    <property type="entry name" value="LGIC_ECD_nAChR"/>
    <property type="match status" value="1"/>
</dbReference>
<evidence type="ECO:0000256" key="28">
    <source>
        <dbReference type="ARBA" id="ARBA00032711"/>
    </source>
</evidence>
<evidence type="ECO:0000256" key="30">
    <source>
        <dbReference type="PROSITE-ProRule" id="PRU00808"/>
    </source>
</evidence>
<dbReference type="CDD" id="cd19051">
    <property type="entry name" value="LGIC_TM_cation"/>
    <property type="match status" value="1"/>
</dbReference>
<keyword evidence="26" id="KW-1071">Ligand-gated ion channel</keyword>
<dbReference type="STRING" id="2018661.A0A2A2L740"/>
<dbReference type="Pfam" id="PF00227">
    <property type="entry name" value="Proteasome"/>
    <property type="match status" value="1"/>
</dbReference>
<keyword evidence="25" id="KW-0628">Postsynaptic cell membrane</keyword>
<dbReference type="NCBIfam" id="TIGR00860">
    <property type="entry name" value="LIC"/>
    <property type="match status" value="1"/>
</dbReference>
<dbReference type="NCBIfam" id="NF003075">
    <property type="entry name" value="PRK03996.1"/>
    <property type="match status" value="1"/>
</dbReference>
<comment type="function">
    <text evidence="1">The proteasome is a multicatalytic proteinase complex which is characterized by its ability to cleave peptides with Arg, Phe, Tyr, Leu, and Glu adjacent to the leaving group at neutral or slightly basic pH. The proteasome has an ATP-dependent proteolytic activity.</text>
</comment>
<evidence type="ECO:0000256" key="20">
    <source>
        <dbReference type="ARBA" id="ARBA00023136"/>
    </source>
</evidence>
<evidence type="ECO:0000256" key="16">
    <source>
        <dbReference type="ARBA" id="ARBA00022942"/>
    </source>
</evidence>
<evidence type="ECO:0000256" key="27">
    <source>
        <dbReference type="ARBA" id="ARBA00023303"/>
    </source>
</evidence>
<keyword evidence="22" id="KW-0675">Receptor</keyword>
<dbReference type="OrthoDB" id="431557at2759"/>
<evidence type="ECO:0000256" key="31">
    <source>
        <dbReference type="RuleBase" id="RU000687"/>
    </source>
</evidence>
<evidence type="ECO:0000256" key="13">
    <source>
        <dbReference type="ARBA" id="ARBA00022824"/>
    </source>
</evidence>
<organism evidence="34 35">
    <name type="scientific">Diploscapter pachys</name>
    <dbReference type="NCBI Taxonomy" id="2018661"/>
    <lineage>
        <taxon>Eukaryota</taxon>
        <taxon>Metazoa</taxon>
        <taxon>Ecdysozoa</taxon>
        <taxon>Nematoda</taxon>
        <taxon>Chromadorea</taxon>
        <taxon>Rhabditida</taxon>
        <taxon>Rhabditina</taxon>
        <taxon>Rhabditomorpha</taxon>
        <taxon>Rhabditoidea</taxon>
        <taxon>Rhabditidae</taxon>
        <taxon>Diploscapter</taxon>
    </lineage>
</organism>
<dbReference type="SUPFAM" id="SSF90112">
    <property type="entry name" value="Neurotransmitter-gated ion-channel transmembrane pore"/>
    <property type="match status" value="1"/>
</dbReference>
<evidence type="ECO:0000256" key="11">
    <source>
        <dbReference type="ARBA" id="ARBA00022692"/>
    </source>
</evidence>
<evidence type="ECO:0000256" key="19">
    <source>
        <dbReference type="ARBA" id="ARBA00023065"/>
    </source>
</evidence>
<keyword evidence="32" id="KW-0175">Coiled coil</keyword>
<dbReference type="Pfam" id="PF09753">
    <property type="entry name" value="Use1"/>
    <property type="match status" value="1"/>
</dbReference>
<proteinExistence type="inferred from homology"/>
<keyword evidence="17 31" id="KW-1133">Transmembrane helix</keyword>
<dbReference type="Gene3D" id="2.70.170.10">
    <property type="entry name" value="Neurotransmitter-gated ion-channel ligand-binding domain"/>
    <property type="match status" value="1"/>
</dbReference>
<feature type="transmembrane region" description="Helical" evidence="31">
    <location>
        <begin position="793"/>
        <end position="816"/>
    </location>
</feature>
<dbReference type="FunFam" id="1.20.58.390:FF:000043">
    <property type="entry name" value="AcetylCholine Receptor"/>
    <property type="match status" value="1"/>
</dbReference>
<evidence type="ECO:0000256" key="32">
    <source>
        <dbReference type="SAM" id="Coils"/>
    </source>
</evidence>
<dbReference type="GO" id="GO:0005230">
    <property type="term" value="F:extracellular ligand-gated monoatomic ion channel activity"/>
    <property type="evidence" value="ECO:0007669"/>
    <property type="project" value="InterPro"/>
</dbReference>
<gene>
    <name evidence="34" type="ORF">WR25_27000</name>
</gene>
<dbReference type="GO" id="GO:0007268">
    <property type="term" value="P:chemical synaptic transmission"/>
    <property type="evidence" value="ECO:0007669"/>
    <property type="project" value="UniProtKB-ARBA"/>
</dbReference>
<evidence type="ECO:0000313" key="34">
    <source>
        <dbReference type="EMBL" id="PAV82081.1"/>
    </source>
</evidence>
<feature type="transmembrane region" description="Helical" evidence="31">
    <location>
        <begin position="853"/>
        <end position="877"/>
    </location>
</feature>
<keyword evidence="18" id="KW-0770">Synapse</keyword>
<dbReference type="CDD" id="cd03752">
    <property type="entry name" value="proteasome_alpha_type_4"/>
    <property type="match status" value="1"/>
</dbReference>
<dbReference type="Pfam" id="PF02931">
    <property type="entry name" value="Neur_chan_LBD"/>
    <property type="match status" value="1"/>
</dbReference>
<evidence type="ECO:0000256" key="5">
    <source>
        <dbReference type="ARBA" id="ARBA00009237"/>
    </source>
</evidence>
<evidence type="ECO:0000256" key="4">
    <source>
        <dbReference type="ARBA" id="ARBA00007891"/>
    </source>
</evidence>
<evidence type="ECO:0000256" key="17">
    <source>
        <dbReference type="ARBA" id="ARBA00022989"/>
    </source>
</evidence>
<dbReference type="Proteomes" id="UP000218231">
    <property type="component" value="Unassembled WGS sequence"/>
</dbReference>
<sequence>MARRYDSKTTIFSPEGRLYQVEYAMEAISHAGTCLGIMAEDGVLLAAEKRNVHKLLDDSVLNEKIYRLSNNISCTVAGITSDANVLINHLRWWAANYRLRFGEEMPVEQLVQELCNEKQRFTQRGGKRPFGVSLLYAGWDKHYGYQLYQSDPSGNYTGWKATCIGNNHAAAVSLLKQEYKEQSLEDAKKLAIKVLWKTLDVKLASEKIEMAVLKRKDGKTVLEELTDKELETLIAEHEKKEKEAETMAEKMPTPSDQTELAFLRLLERTKKLCDNVETNAHKIQAAAGQLEALLNKMHELNKAESNELVQYTRELNQLRIISQVAMQKSAENKLQQIERIPKLFPLLNGGGKETEEKEEEIGEQLQSSNEIKLKNKTIYEQELRDELFHRIHQDKKEIKHDEMQEQMANELLSLTRSLKENMKVAGNVIKDDNQRLVRMQQQVDSNEERLSAESVRLARHAYKCGFDCMLVFIVFFIFISFIWMVLVMKIFPKVSDWRKSTCQQSLRPQYRCLTHIHMGMRTGNYNVFFEFTVVIPVIKNLCLEDNLSNINALSPFVLMLAVLYSVILELATSPTSQVLHERNHFKDRYTEEQKLLDYILFNYEKAVRPVKNSSSTVVVKLGMTLTNLFDMDERNQVLTINVWLDQWNPADFNNIKSIRIPCDLIWLPDIVLYNSADDYTTGYMKSRAMLDFDGTVFWPPPTQLRSTCKVDVTLFPFDYQKCSLKFGSWTYHGFQLDITNRSNNIDLSMFVQSGEFDLVKVYQKRKVTRYTCCPEPYPDLTFVIYIRRKILYYLYNIVFPILMLSVLMLLVFILPPDSGEKIALGITVLLSFSIFVLAIAAKMPETSDSMPLIAVYLTLVMVMTSVSVLTTVVVLNFHHRGAVPMSPYVRHFFLVFLRNLLNVKQQQETQARTIRRAENGSMRSVMRRGSVRMAIQDMEKAVNEHDEGESQFLLTVDGHTVVKKTQLLHEKLINTLEILTARQSKEEESERMANEWKLLAQYFLHSYWQLVSARAQFPMTVSSLPKCTPSSAST</sequence>
<dbReference type="SUPFAM" id="SSF56235">
    <property type="entry name" value="N-terminal nucleophile aminohydrolases (Ntn hydrolases)"/>
    <property type="match status" value="1"/>
</dbReference>
<dbReference type="GO" id="GO:0006511">
    <property type="term" value="P:ubiquitin-dependent protein catabolic process"/>
    <property type="evidence" value="ECO:0007669"/>
    <property type="project" value="InterPro"/>
</dbReference>
<keyword evidence="16 30" id="KW-0647">Proteasome</keyword>
<keyword evidence="35" id="KW-1185">Reference proteome</keyword>
<evidence type="ECO:0000256" key="14">
    <source>
        <dbReference type="ARBA" id="ARBA00022892"/>
    </source>
</evidence>
<evidence type="ECO:0000256" key="29">
    <source>
        <dbReference type="ARBA" id="ARBA00034104"/>
    </source>
</evidence>
<dbReference type="GO" id="GO:0005634">
    <property type="term" value="C:nucleus"/>
    <property type="evidence" value="ECO:0007669"/>
    <property type="project" value="UniProtKB-SubCell"/>
</dbReference>
<dbReference type="InterPro" id="IPR036734">
    <property type="entry name" value="Neur_chan_lig-bd_sf"/>
</dbReference>
<keyword evidence="24" id="KW-0539">Nucleus</keyword>
<keyword evidence="13" id="KW-0256">Endoplasmic reticulum</keyword>
<dbReference type="PROSITE" id="PS00854">
    <property type="entry name" value="PROTEASOME_BETA_1"/>
    <property type="match status" value="1"/>
</dbReference>
<evidence type="ECO:0000256" key="25">
    <source>
        <dbReference type="ARBA" id="ARBA00023257"/>
    </source>
</evidence>
<comment type="caution">
    <text evidence="34">The sequence shown here is derived from an EMBL/GenBank/DDBJ whole genome shotgun (WGS) entry which is preliminary data.</text>
</comment>
<evidence type="ECO:0000256" key="18">
    <source>
        <dbReference type="ARBA" id="ARBA00023018"/>
    </source>
</evidence>
<dbReference type="PRINTS" id="PR00252">
    <property type="entry name" value="NRIONCHANNEL"/>
</dbReference>
<keyword evidence="14" id="KW-0931">ER-Golgi transport</keyword>
<evidence type="ECO:0000256" key="3">
    <source>
        <dbReference type="ARBA" id="ARBA00004163"/>
    </source>
</evidence>
<dbReference type="InterPro" id="IPR029055">
    <property type="entry name" value="Ntn_hydrolases_N"/>
</dbReference>
<feature type="domain" description="Proteasome alpha-type subunits" evidence="33">
    <location>
        <begin position="5"/>
        <end position="27"/>
    </location>
</feature>
<evidence type="ECO:0000259" key="33">
    <source>
        <dbReference type="PROSITE" id="PS00388"/>
    </source>
</evidence>
<evidence type="ECO:0000256" key="6">
    <source>
        <dbReference type="ARBA" id="ARBA00015843"/>
    </source>
</evidence>
<comment type="similarity">
    <text evidence="5">Belongs to the ligand-gated ion channel (TC 1.A.9) family. Acetylcholine receptor (TC 1.A.9.1) subfamily.</text>
</comment>
<keyword evidence="21" id="KW-1015">Disulfide bond</keyword>
<keyword evidence="12" id="KW-0732">Signal</keyword>
<dbReference type="Pfam" id="PF02932">
    <property type="entry name" value="Neur_chan_memb"/>
    <property type="match status" value="1"/>
</dbReference>
<evidence type="ECO:0000256" key="15">
    <source>
        <dbReference type="ARBA" id="ARBA00022927"/>
    </source>
</evidence>
<protein>
    <recommendedName>
        <fullName evidence="7">Proteasome subunit alpha type-4</fullName>
    </recommendedName>
    <alternativeName>
        <fullName evidence="28">USE1-like protein</fullName>
    </alternativeName>
    <alternativeName>
        <fullName evidence="6">Vesicle transport protein USE1</fullName>
    </alternativeName>
</protein>
<dbReference type="InterPro" id="IPR016050">
    <property type="entry name" value="Proteasome_bsu_CS"/>
</dbReference>
<dbReference type="SUPFAM" id="SSF63712">
    <property type="entry name" value="Nicotinic receptor ligand binding domain-like"/>
    <property type="match status" value="1"/>
</dbReference>
<dbReference type="FunFam" id="2.70.170.10:FF:000016">
    <property type="entry name" value="Nicotinic acetylcholine receptor subunit"/>
    <property type="match status" value="1"/>
</dbReference>
<dbReference type="GO" id="GO:0016192">
    <property type="term" value="P:vesicle-mediated transport"/>
    <property type="evidence" value="ECO:0007669"/>
    <property type="project" value="UniProtKB-KW"/>
</dbReference>
<accession>A0A2A2L740</accession>
<dbReference type="SMART" id="SM00948">
    <property type="entry name" value="Proteasome_A_N"/>
    <property type="match status" value="1"/>
</dbReference>
<dbReference type="InterPro" id="IPR038050">
    <property type="entry name" value="Neuro_actylchol_rec"/>
</dbReference>
<dbReference type="PROSITE" id="PS51475">
    <property type="entry name" value="PROTEASOME_ALPHA_2"/>
    <property type="match status" value="1"/>
</dbReference>
<reference evidence="34 35" key="1">
    <citation type="journal article" date="2017" name="Curr. Biol.">
        <title>Genome architecture and evolution of a unichromosomal asexual nematode.</title>
        <authorList>
            <person name="Fradin H."/>
            <person name="Zegar C."/>
            <person name="Gutwein M."/>
            <person name="Lucas J."/>
            <person name="Kovtun M."/>
            <person name="Corcoran D."/>
            <person name="Baugh L.R."/>
            <person name="Kiontke K."/>
            <person name="Gunsalus K."/>
            <person name="Fitch D.H."/>
            <person name="Piano F."/>
        </authorList>
    </citation>
    <scope>NUCLEOTIDE SEQUENCE [LARGE SCALE GENOMIC DNA]</scope>
    <source>
        <strain evidence="34">PF1309</strain>
    </source>
</reference>
<evidence type="ECO:0000256" key="1">
    <source>
        <dbReference type="ARBA" id="ARBA00002000"/>
    </source>
</evidence>
<evidence type="ECO:0000313" key="35">
    <source>
        <dbReference type="Proteomes" id="UP000218231"/>
    </source>
</evidence>
<evidence type="ECO:0000256" key="8">
    <source>
        <dbReference type="ARBA" id="ARBA00022448"/>
    </source>
</evidence>
<dbReference type="Gene3D" id="3.60.20.10">
    <property type="entry name" value="Glutamine Phosphoribosylpyrophosphate, subunit 1, domain 1"/>
    <property type="match status" value="1"/>
</dbReference>
<evidence type="ECO:0000256" key="23">
    <source>
        <dbReference type="ARBA" id="ARBA00023180"/>
    </source>
</evidence>
<name>A0A2A2L740_9BILA</name>
<evidence type="ECO:0000256" key="12">
    <source>
        <dbReference type="ARBA" id="ARBA00022729"/>
    </source>
</evidence>
<dbReference type="GO" id="GO:0045211">
    <property type="term" value="C:postsynaptic membrane"/>
    <property type="evidence" value="ECO:0007669"/>
    <property type="project" value="UniProtKB-SubCell"/>
</dbReference>
<keyword evidence="19 31" id="KW-0406">Ion transport</keyword>